<protein>
    <submittedName>
        <fullName evidence="1">Peptidase U34</fullName>
    </submittedName>
</protein>
<evidence type="ECO:0000313" key="1">
    <source>
        <dbReference type="EMBL" id="RVT92275.1"/>
    </source>
</evidence>
<dbReference type="GO" id="GO:0016805">
    <property type="term" value="F:dipeptidase activity"/>
    <property type="evidence" value="ECO:0007669"/>
    <property type="project" value="InterPro"/>
</dbReference>
<gene>
    <name evidence="1" type="ORF">EOD42_18860</name>
</gene>
<dbReference type="OrthoDB" id="5147328at2"/>
<sequence length="432" mass="46209">MCDTMVALPPTTATGGVLFAKNSDRERNEAQFLQFRPGARHAPGRVRCSYIEIDEAPETLPVLLSRPFWCWGAEIGANAAGVVIGNEAVFARIAPNREPALIGMDLVRLGLERAATAEAAVQVMIDLLERHGQGGDCGHLHEHFYDNAFMVADRTGAFVLETVGRFWAVERVSGARAISNALSITPGGAYRASPALLADAGVGSAAELDMTAYLDEERDAQSRGRLRCARATDVMAAKAGRLGRADMMALLRDHGPVGAGWHPADTVGRTICMHAGGPDRRSASVASMVAELPAEGAPLFWVTGTSAPCLSVFRPVLPGMAPPAHGPRPSDRRDPASLWWRHEAMHRAAECGDFAAVLAELAPERDALEARFAERMRDGTVEAMAECWAEAEAWEAGWAKRAVPPRLVADAPEWQALSALAEAPSRRLSAAG</sequence>
<dbReference type="Gene3D" id="3.60.60.10">
    <property type="entry name" value="Penicillin V Acylase, Chain A"/>
    <property type="match status" value="1"/>
</dbReference>
<dbReference type="PANTHER" id="PTHR12994">
    <property type="entry name" value="SECERNIN"/>
    <property type="match status" value="1"/>
</dbReference>
<comment type="caution">
    <text evidence="1">The sequence shown here is derived from an EMBL/GenBank/DDBJ whole genome shotgun (WGS) entry which is preliminary data.</text>
</comment>
<dbReference type="EMBL" id="SACL01000007">
    <property type="protein sequence ID" value="RVT92275.1"/>
    <property type="molecule type" value="Genomic_DNA"/>
</dbReference>
<name>A0A437M3Y3_9PROT</name>
<organism evidence="1 2">
    <name type="scientific">Rhodovarius crocodyli</name>
    <dbReference type="NCBI Taxonomy" id="1979269"/>
    <lineage>
        <taxon>Bacteria</taxon>
        <taxon>Pseudomonadati</taxon>
        <taxon>Pseudomonadota</taxon>
        <taxon>Alphaproteobacteria</taxon>
        <taxon>Acetobacterales</taxon>
        <taxon>Roseomonadaceae</taxon>
        <taxon>Rhodovarius</taxon>
    </lineage>
</organism>
<dbReference type="RefSeq" id="WP_127789129.1">
    <property type="nucleotide sequence ID" value="NZ_SACL01000007.1"/>
</dbReference>
<dbReference type="AlphaFoldDB" id="A0A437M3Y3"/>
<dbReference type="GO" id="GO:0006508">
    <property type="term" value="P:proteolysis"/>
    <property type="evidence" value="ECO:0007669"/>
    <property type="project" value="InterPro"/>
</dbReference>
<evidence type="ECO:0000313" key="2">
    <source>
        <dbReference type="Proteomes" id="UP000282957"/>
    </source>
</evidence>
<proteinExistence type="predicted"/>
<keyword evidence="2" id="KW-1185">Reference proteome</keyword>
<dbReference type="GO" id="GO:0070004">
    <property type="term" value="F:cysteine-type exopeptidase activity"/>
    <property type="evidence" value="ECO:0007669"/>
    <property type="project" value="InterPro"/>
</dbReference>
<accession>A0A437M3Y3</accession>
<dbReference type="PANTHER" id="PTHR12994:SF17">
    <property type="entry name" value="LD30995P"/>
    <property type="match status" value="1"/>
</dbReference>
<dbReference type="InterPro" id="IPR005322">
    <property type="entry name" value="Peptidase_C69"/>
</dbReference>
<dbReference type="Proteomes" id="UP000282957">
    <property type="component" value="Unassembled WGS sequence"/>
</dbReference>
<reference evidence="1 2" key="1">
    <citation type="submission" date="2019-01" db="EMBL/GenBank/DDBJ databases">
        <authorList>
            <person name="Chen W.-M."/>
        </authorList>
    </citation>
    <scope>NUCLEOTIDE SEQUENCE [LARGE SCALE GENOMIC DNA]</scope>
    <source>
        <strain evidence="1 2">CCP-6</strain>
    </source>
</reference>